<accession>A0A8S1IQE4</accession>
<protein>
    <submittedName>
        <fullName evidence="2">Uncharacterized protein</fullName>
    </submittedName>
</protein>
<comment type="caution">
    <text evidence="2">The sequence shown here is derived from an EMBL/GenBank/DDBJ whole genome shotgun (WGS) entry which is preliminary data.</text>
</comment>
<feature type="compositionally biased region" description="Low complexity" evidence="1">
    <location>
        <begin position="28"/>
        <end position="42"/>
    </location>
</feature>
<dbReference type="Proteomes" id="UP000708148">
    <property type="component" value="Unassembled WGS sequence"/>
</dbReference>
<feature type="region of interest" description="Disordered" evidence="1">
    <location>
        <begin position="1"/>
        <end position="156"/>
    </location>
</feature>
<gene>
    <name evidence="2" type="ORF">OSTQU699_LOCUS2539</name>
</gene>
<keyword evidence="3" id="KW-1185">Reference proteome</keyword>
<evidence type="ECO:0000256" key="1">
    <source>
        <dbReference type="SAM" id="MobiDB-lite"/>
    </source>
</evidence>
<organism evidence="2 3">
    <name type="scientific">Ostreobium quekettii</name>
    <dbReference type="NCBI Taxonomy" id="121088"/>
    <lineage>
        <taxon>Eukaryota</taxon>
        <taxon>Viridiplantae</taxon>
        <taxon>Chlorophyta</taxon>
        <taxon>core chlorophytes</taxon>
        <taxon>Ulvophyceae</taxon>
        <taxon>TCBD clade</taxon>
        <taxon>Bryopsidales</taxon>
        <taxon>Ostreobineae</taxon>
        <taxon>Ostreobiaceae</taxon>
        <taxon>Ostreobium</taxon>
    </lineage>
</organism>
<sequence>MRANDEPVRPIAASCPMDSRLPQPPSGDPAGSPDGQASSHASSNRKAKKAAKKRNRRRQSSSIGEESAFGMDACGSSPGRYSADGGMERGLRLPPIRTLSGESSQTFGRHQGLGTGCGEEGTPMLRRDSGVVPSPRSPALPQRIEEEPFPSFDQYWTGEVKPTQKYPRTDVKWGRTEREKV</sequence>
<feature type="compositionally biased region" description="Basic residues" evidence="1">
    <location>
        <begin position="43"/>
        <end position="59"/>
    </location>
</feature>
<proteinExistence type="predicted"/>
<evidence type="ECO:0000313" key="2">
    <source>
        <dbReference type="EMBL" id="CAD7697178.1"/>
    </source>
</evidence>
<evidence type="ECO:0000313" key="3">
    <source>
        <dbReference type="Proteomes" id="UP000708148"/>
    </source>
</evidence>
<name>A0A8S1IQE4_9CHLO</name>
<reference evidence="2" key="1">
    <citation type="submission" date="2020-12" db="EMBL/GenBank/DDBJ databases">
        <authorList>
            <person name="Iha C."/>
        </authorList>
    </citation>
    <scope>NUCLEOTIDE SEQUENCE</scope>
</reference>
<dbReference type="EMBL" id="CAJHUC010000621">
    <property type="protein sequence ID" value="CAD7697178.1"/>
    <property type="molecule type" value="Genomic_DNA"/>
</dbReference>
<dbReference type="AlphaFoldDB" id="A0A8S1IQE4"/>